<dbReference type="AlphaFoldDB" id="A0A6V7QZ87"/>
<evidence type="ECO:0000313" key="1">
    <source>
        <dbReference type="EMBL" id="CAD1848297.1"/>
    </source>
</evidence>
<dbReference type="EMBL" id="CAJEUB010000077">
    <property type="protein sequence ID" value="CAD1848297.1"/>
    <property type="molecule type" value="Genomic_DNA"/>
</dbReference>
<protein>
    <submittedName>
        <fullName evidence="1">Uncharacterized protein</fullName>
    </submittedName>
</protein>
<gene>
    <name evidence="1" type="ORF">CB5_LOCUS31508</name>
</gene>
<accession>A0A6V7QZ87</accession>
<proteinExistence type="predicted"/>
<reference evidence="1" key="1">
    <citation type="submission" date="2020-07" db="EMBL/GenBank/DDBJ databases">
        <authorList>
            <person name="Lin J."/>
        </authorList>
    </citation>
    <scope>NUCLEOTIDE SEQUENCE</scope>
</reference>
<organism evidence="1">
    <name type="scientific">Ananas comosus var. bracteatus</name>
    <name type="common">red pineapple</name>
    <dbReference type="NCBI Taxonomy" id="296719"/>
    <lineage>
        <taxon>Eukaryota</taxon>
        <taxon>Viridiplantae</taxon>
        <taxon>Streptophyta</taxon>
        <taxon>Embryophyta</taxon>
        <taxon>Tracheophyta</taxon>
        <taxon>Spermatophyta</taxon>
        <taxon>Magnoliopsida</taxon>
        <taxon>Liliopsida</taxon>
        <taxon>Poales</taxon>
        <taxon>Bromeliaceae</taxon>
        <taxon>Bromelioideae</taxon>
        <taxon>Ananas</taxon>
    </lineage>
</organism>
<name>A0A6V7QZ87_ANACO</name>
<sequence length="107" mass="12387">MNDNWRGYSLLLEIHKQLLSREPNSPKSSRAFKLVYVLCPLSGKHEELLSANRVPVQRMIARQGKQAEFKHILWTCSIIGSVEMRKKTLVNDTTLEYDDKARVLPHI</sequence>